<proteinExistence type="predicted"/>
<dbReference type="RefSeq" id="XP_008481450.1">
    <property type="nucleotide sequence ID" value="XM_008483228.3"/>
</dbReference>
<dbReference type="KEGG" id="dci:103518175"/>
<keyword evidence="2" id="KW-1185">Reference proteome</keyword>
<reference evidence="3" key="1">
    <citation type="submission" date="2023-09" db="UniProtKB">
        <authorList>
            <consortium name="RefSeq"/>
        </authorList>
    </citation>
    <scope>IDENTIFICATION</scope>
</reference>
<dbReference type="Proteomes" id="UP000079169">
    <property type="component" value="Unplaced"/>
</dbReference>
<evidence type="ECO:0000313" key="2">
    <source>
        <dbReference type="Proteomes" id="UP000079169"/>
    </source>
</evidence>
<feature type="compositionally biased region" description="Basic residues" evidence="1">
    <location>
        <begin position="229"/>
        <end position="240"/>
    </location>
</feature>
<dbReference type="PaxDb" id="121845-A0A1S3DGR6"/>
<feature type="compositionally biased region" description="Polar residues" evidence="1">
    <location>
        <begin position="182"/>
        <end position="193"/>
    </location>
</feature>
<sequence length="292" mass="32754">MYFDIDTPFTQEECPEELDLISPTLQQSSPQWQFTSPSMSPSCLSNNSEQSEPYAAESLSYAMLSPLYIQVSSPESVSEATHEIDTGTSSPTARSPTPPTPLTARSPTPPFTIKVEVDVHTEAELPTLEKTDPKNISSSTNHENNITTSNIKAKNISSSNDEIEIISTSNQDIDNISTSNLETTNVSTSNHENISLVKTEAEDSGNPPTKRRRKYKPRKHIPKTLNPRGRPRKVRASHTKSSHDPNEFTMHDFMETLYPHQLALNNFNPYNILEYRQLLETRVLQQCFCGDL</sequence>
<gene>
    <name evidence="3 4" type="primary">LOC103518175</name>
</gene>
<name>A0A1S3DGR6_DIACI</name>
<feature type="region of interest" description="Disordered" evidence="1">
    <location>
        <begin position="123"/>
        <end position="153"/>
    </location>
</feature>
<protein>
    <submittedName>
        <fullName evidence="4">Uncharacterized protein LOC103518175 isoform X1</fullName>
    </submittedName>
    <submittedName>
        <fullName evidence="3">Uncharacterized protein LOC103518175 isoform X2</fullName>
    </submittedName>
</protein>
<evidence type="ECO:0000256" key="1">
    <source>
        <dbReference type="SAM" id="MobiDB-lite"/>
    </source>
</evidence>
<feature type="region of interest" description="Disordered" evidence="1">
    <location>
        <begin position="28"/>
        <end position="51"/>
    </location>
</feature>
<dbReference type="AlphaFoldDB" id="A0A1S3DGR6"/>
<dbReference type="GeneID" id="103518175"/>
<feature type="compositionally biased region" description="Polar residues" evidence="1">
    <location>
        <begin position="134"/>
        <end position="148"/>
    </location>
</feature>
<evidence type="ECO:0000313" key="4">
    <source>
        <dbReference type="RefSeq" id="XP_026685849.1"/>
    </source>
</evidence>
<dbReference type="RefSeq" id="XP_026685849.1">
    <property type="nucleotide sequence ID" value="XM_026830048.1"/>
</dbReference>
<evidence type="ECO:0000313" key="3">
    <source>
        <dbReference type="RefSeq" id="XP_008481450.1"/>
    </source>
</evidence>
<feature type="region of interest" description="Disordered" evidence="1">
    <location>
        <begin position="182"/>
        <end position="247"/>
    </location>
</feature>
<accession>A0A1S3DGR6</accession>
<organism evidence="3">
    <name type="scientific">Diaphorina citri</name>
    <name type="common">Asian citrus psyllid</name>
    <dbReference type="NCBI Taxonomy" id="121845"/>
    <lineage>
        <taxon>Eukaryota</taxon>
        <taxon>Metazoa</taxon>
        <taxon>Ecdysozoa</taxon>
        <taxon>Arthropoda</taxon>
        <taxon>Hexapoda</taxon>
        <taxon>Insecta</taxon>
        <taxon>Pterygota</taxon>
        <taxon>Neoptera</taxon>
        <taxon>Paraneoptera</taxon>
        <taxon>Hemiptera</taxon>
        <taxon>Sternorrhyncha</taxon>
        <taxon>Psylloidea</taxon>
        <taxon>Psyllidae</taxon>
        <taxon>Diaphorininae</taxon>
        <taxon>Diaphorina</taxon>
    </lineage>
</organism>
<feature type="compositionally biased region" description="Basic residues" evidence="1">
    <location>
        <begin position="209"/>
        <end position="222"/>
    </location>
</feature>
<feature type="compositionally biased region" description="Basic and acidic residues" evidence="1">
    <location>
        <begin position="123"/>
        <end position="133"/>
    </location>
</feature>
<feature type="region of interest" description="Disordered" evidence="1">
    <location>
        <begin position="75"/>
        <end position="110"/>
    </location>
</feature>